<evidence type="ECO:0000313" key="6">
    <source>
        <dbReference type="Proteomes" id="UP000225706"/>
    </source>
</evidence>
<proteinExistence type="predicted"/>
<evidence type="ECO:0000256" key="2">
    <source>
        <dbReference type="ARBA" id="ARBA00022771"/>
    </source>
</evidence>
<dbReference type="InterPro" id="IPR001965">
    <property type="entry name" value="Znf_PHD"/>
</dbReference>
<evidence type="ECO:0000256" key="3">
    <source>
        <dbReference type="ARBA" id="ARBA00022833"/>
    </source>
</evidence>
<dbReference type="SUPFAM" id="SSF57903">
    <property type="entry name" value="FYVE/PHD zinc finger"/>
    <property type="match status" value="2"/>
</dbReference>
<evidence type="ECO:0000313" key="5">
    <source>
        <dbReference type="EMBL" id="PFX14942.1"/>
    </source>
</evidence>
<dbReference type="Proteomes" id="UP000225706">
    <property type="component" value="Unassembled WGS sequence"/>
</dbReference>
<dbReference type="AlphaFoldDB" id="A0A2B4RF98"/>
<keyword evidence="6" id="KW-1185">Reference proteome</keyword>
<gene>
    <name evidence="5" type="ORF">AWC38_SpisGene20866</name>
</gene>
<dbReference type="InterPro" id="IPR038765">
    <property type="entry name" value="Papain-like_cys_pep_sf"/>
</dbReference>
<dbReference type="InterPro" id="IPR013083">
    <property type="entry name" value="Znf_RING/FYVE/PHD"/>
</dbReference>
<dbReference type="Gene3D" id="3.40.395.10">
    <property type="entry name" value="Adenoviral Proteinase, Chain A"/>
    <property type="match status" value="1"/>
</dbReference>
<dbReference type="CDD" id="cd15489">
    <property type="entry name" value="PHD_SF"/>
    <property type="match status" value="1"/>
</dbReference>
<dbReference type="InterPro" id="IPR019080">
    <property type="entry name" value="YqaJ_viral_recombinase"/>
</dbReference>
<dbReference type="EMBL" id="LSMT01000708">
    <property type="protein sequence ID" value="PFX14942.1"/>
    <property type="molecule type" value="Genomic_DNA"/>
</dbReference>
<protein>
    <recommendedName>
        <fullName evidence="4">Zinc finger PHD-type domain-containing protein</fullName>
    </recommendedName>
</protein>
<organism evidence="5 6">
    <name type="scientific">Stylophora pistillata</name>
    <name type="common">Smooth cauliflower coral</name>
    <dbReference type="NCBI Taxonomy" id="50429"/>
    <lineage>
        <taxon>Eukaryota</taxon>
        <taxon>Metazoa</taxon>
        <taxon>Cnidaria</taxon>
        <taxon>Anthozoa</taxon>
        <taxon>Hexacorallia</taxon>
        <taxon>Scleractinia</taxon>
        <taxon>Astrocoeniina</taxon>
        <taxon>Pocilloporidae</taxon>
        <taxon>Stylophora</taxon>
    </lineage>
</organism>
<evidence type="ECO:0000259" key="4">
    <source>
        <dbReference type="SMART" id="SM00249"/>
    </source>
</evidence>
<dbReference type="OrthoDB" id="6155932at2759"/>
<evidence type="ECO:0000256" key="1">
    <source>
        <dbReference type="ARBA" id="ARBA00022723"/>
    </source>
</evidence>
<dbReference type="PANTHER" id="PTHR47526:SF3">
    <property type="entry name" value="PHD-TYPE DOMAIN-CONTAINING PROTEIN"/>
    <property type="match status" value="1"/>
</dbReference>
<keyword evidence="3" id="KW-0862">Zinc</keyword>
<feature type="domain" description="Zinc finger PHD-type" evidence="4">
    <location>
        <begin position="494"/>
        <end position="538"/>
    </location>
</feature>
<dbReference type="SUPFAM" id="SSF54001">
    <property type="entry name" value="Cysteine proteinases"/>
    <property type="match status" value="1"/>
</dbReference>
<dbReference type="GO" id="GO:0006281">
    <property type="term" value="P:DNA repair"/>
    <property type="evidence" value="ECO:0007669"/>
    <property type="project" value="UniProtKB-ARBA"/>
</dbReference>
<name>A0A2B4RF98_STYPI</name>
<dbReference type="SUPFAM" id="SSF52980">
    <property type="entry name" value="Restriction endonuclease-like"/>
    <property type="match status" value="1"/>
</dbReference>
<feature type="domain" description="Zinc finger PHD-type" evidence="4">
    <location>
        <begin position="569"/>
        <end position="620"/>
    </location>
</feature>
<dbReference type="SMART" id="SM00249">
    <property type="entry name" value="PHD"/>
    <property type="match status" value="2"/>
</dbReference>
<reference evidence="6" key="1">
    <citation type="journal article" date="2017" name="bioRxiv">
        <title>Comparative analysis of the genomes of Stylophora pistillata and Acropora digitifera provides evidence for extensive differences between species of corals.</title>
        <authorList>
            <person name="Voolstra C.R."/>
            <person name="Li Y."/>
            <person name="Liew Y.J."/>
            <person name="Baumgarten S."/>
            <person name="Zoccola D."/>
            <person name="Flot J.-F."/>
            <person name="Tambutte S."/>
            <person name="Allemand D."/>
            <person name="Aranda M."/>
        </authorList>
    </citation>
    <scope>NUCLEOTIDE SEQUENCE [LARGE SCALE GENOMIC DNA]</scope>
</reference>
<accession>A0A2B4RF98</accession>
<keyword evidence="2" id="KW-0863">Zinc-finger</keyword>
<dbReference type="InterPro" id="IPR011011">
    <property type="entry name" value="Znf_FYVE_PHD"/>
</dbReference>
<comment type="caution">
    <text evidence="5">The sequence shown here is derived from an EMBL/GenBank/DDBJ whole genome shotgun (WGS) entry which is preliminary data.</text>
</comment>
<dbReference type="Gene3D" id="3.90.320.10">
    <property type="match status" value="1"/>
</dbReference>
<keyword evidence="1" id="KW-0479">Metal-binding</keyword>
<sequence>MATSHAEQNVNSESEKGIIHEIPLSEYAKSLDSAVRKRYIEKISVIGIDPLFIPEEKLSTECLPRVEPLDLVSYLVLETSFYTKDQFKNFRGLQAYNQMVSGFITSILGQIFSGKYVVIGKVRHSQRMNEPPVQLWIITTKDGTVLSAHCHGCMAGLGECCSHIASILFYLEVSTRLNEKLACTQVKCSWILPATVKSVDYLRVKDINFTSAKKMKSDLDKTVNSLNCAADTKSLSASLESSGASASATPRKPKAPPPRPSFKELDAFYESLSQCQVKPVCLSLEKSYAAMFISKTRGINPLSDLFDPKFLQLNYIDLLKECYKVEVSISLEEVALIERETVEQTKSNAFYRYRACRIGASKSRAASHTDPSQPSQSLIKSICYPHLFCFSTAATIHGCKHEQTAIEAYETHMKQSHTNFKVTKCGTFIDVEHPFLHATPDFLCECDCCGYGCGEVAKLSLFWRTCILPEVLGRWYTRKMDLKKELGSVSCGGECYCRRTSNEPTATCSNPECPISRFHLACLSMKNVAKTWLCPHCRKLPKFGHGKKGLKTHDKVPNLFEEALSMESICVCKRKANSDDKLLKCHNDSCSNGKFFHLQCMSYKRYPNNYKSSWACNFCKLDSIRSTKSIKPKATNSNLPFSPSESSVHNDHEIVYFGTRETEQVDKYSIISTLTNHDFDVIESSTGWLENTVIQQAHVLLKQVNPDIQGFQRPSLGPCHNFDKVHGDFVQILHTGGNHWVCASSIGCEKGVVNLYDSLFNDVILDDLEQQVESLVGEDFQGINVVPIQQQSNGSDCGVFAIAVCFHVTSRHILISYAAMLVE</sequence>
<dbReference type="InterPro" id="IPR011335">
    <property type="entry name" value="Restrct_endonuc-II-like"/>
</dbReference>
<dbReference type="GO" id="GO:0008270">
    <property type="term" value="F:zinc ion binding"/>
    <property type="evidence" value="ECO:0007669"/>
    <property type="project" value="UniProtKB-KW"/>
</dbReference>
<dbReference type="Gene3D" id="3.30.40.10">
    <property type="entry name" value="Zinc/RING finger domain, C3HC4 (zinc finger)"/>
    <property type="match status" value="2"/>
</dbReference>
<dbReference type="InterPro" id="IPR011604">
    <property type="entry name" value="PDDEXK-like_dom_sf"/>
</dbReference>
<dbReference type="CDD" id="cd22343">
    <property type="entry name" value="PDDEXK_lambda_exonuclease-like"/>
    <property type="match status" value="1"/>
</dbReference>
<dbReference type="PANTHER" id="PTHR47526">
    <property type="entry name" value="ATP-DEPENDENT DNA HELICASE"/>
    <property type="match status" value="1"/>
</dbReference>
<dbReference type="Pfam" id="PF09588">
    <property type="entry name" value="YqaJ"/>
    <property type="match status" value="1"/>
</dbReference>